<evidence type="ECO:0000256" key="9">
    <source>
        <dbReference type="PROSITE-ProRule" id="PRU00169"/>
    </source>
</evidence>
<keyword evidence="5" id="KW-0547">Nucleotide-binding</keyword>
<evidence type="ECO:0000256" key="8">
    <source>
        <dbReference type="ARBA" id="ARBA00023012"/>
    </source>
</evidence>
<keyword evidence="8" id="KW-0902">Two-component regulatory system</keyword>
<protein>
    <recommendedName>
        <fullName evidence="2">histidine kinase</fullName>
        <ecNumber evidence="2">2.7.13.3</ecNumber>
    </recommendedName>
</protein>
<dbReference type="PANTHER" id="PTHR43065">
    <property type="entry name" value="SENSOR HISTIDINE KINASE"/>
    <property type="match status" value="1"/>
</dbReference>
<dbReference type="PANTHER" id="PTHR43065:SF42">
    <property type="entry name" value="TWO-COMPONENT SENSOR PPRA"/>
    <property type="match status" value="1"/>
</dbReference>
<organism evidence="15 16">
    <name type="scientific">Porticoccus litoralis</name>
    <dbReference type="NCBI Taxonomy" id="434086"/>
    <lineage>
        <taxon>Bacteria</taxon>
        <taxon>Pseudomonadati</taxon>
        <taxon>Pseudomonadota</taxon>
        <taxon>Gammaproteobacteria</taxon>
        <taxon>Cellvibrionales</taxon>
        <taxon>Porticoccaceae</taxon>
        <taxon>Porticoccus</taxon>
    </lineage>
</organism>
<evidence type="ECO:0000259" key="14">
    <source>
        <dbReference type="PROSITE" id="PS50113"/>
    </source>
</evidence>
<dbReference type="PROSITE" id="PS50110">
    <property type="entry name" value="RESPONSE_REGULATORY"/>
    <property type="match status" value="1"/>
</dbReference>
<evidence type="ECO:0000256" key="10">
    <source>
        <dbReference type="SAM" id="Phobius"/>
    </source>
</evidence>
<dbReference type="Gene3D" id="3.30.450.20">
    <property type="entry name" value="PAS domain"/>
    <property type="match status" value="3"/>
</dbReference>
<dbReference type="SUPFAM" id="SSF55785">
    <property type="entry name" value="PYP-like sensor domain (PAS domain)"/>
    <property type="match status" value="3"/>
</dbReference>
<dbReference type="InterPro" id="IPR013767">
    <property type="entry name" value="PAS_fold"/>
</dbReference>
<dbReference type="InterPro" id="IPR003594">
    <property type="entry name" value="HATPase_dom"/>
</dbReference>
<evidence type="ECO:0000256" key="6">
    <source>
        <dbReference type="ARBA" id="ARBA00022777"/>
    </source>
</evidence>
<feature type="modified residue" description="4-aspartylphosphate" evidence="9">
    <location>
        <position position="1021"/>
    </location>
</feature>
<dbReference type="SUPFAM" id="SSF55874">
    <property type="entry name" value="ATPase domain of HSP90 chaperone/DNA topoisomerase II/histidine kinase"/>
    <property type="match status" value="1"/>
</dbReference>
<dbReference type="Pfam" id="PF08448">
    <property type="entry name" value="PAS_4"/>
    <property type="match status" value="1"/>
</dbReference>
<dbReference type="InterPro" id="IPR011006">
    <property type="entry name" value="CheY-like_superfamily"/>
</dbReference>
<feature type="transmembrane region" description="Helical" evidence="10">
    <location>
        <begin position="15"/>
        <end position="35"/>
    </location>
</feature>
<dbReference type="SMART" id="SM00086">
    <property type="entry name" value="PAC"/>
    <property type="match status" value="3"/>
</dbReference>
<dbReference type="Gene3D" id="1.10.287.130">
    <property type="match status" value="1"/>
</dbReference>
<keyword evidence="10" id="KW-0812">Transmembrane</keyword>
<evidence type="ECO:0000256" key="2">
    <source>
        <dbReference type="ARBA" id="ARBA00012438"/>
    </source>
</evidence>
<dbReference type="Pfam" id="PF02518">
    <property type="entry name" value="HATPase_c"/>
    <property type="match status" value="1"/>
</dbReference>
<dbReference type="CDD" id="cd00130">
    <property type="entry name" value="PAS"/>
    <property type="match status" value="3"/>
</dbReference>
<name>A0AAW8B3G3_9GAMM</name>
<evidence type="ECO:0000259" key="13">
    <source>
        <dbReference type="PROSITE" id="PS50112"/>
    </source>
</evidence>
<feature type="domain" description="Response regulatory" evidence="12">
    <location>
        <begin position="970"/>
        <end position="1085"/>
    </location>
</feature>
<comment type="catalytic activity">
    <reaction evidence="1">
        <text>ATP + protein L-histidine = ADP + protein N-phospho-L-histidine.</text>
        <dbReference type="EC" id="2.7.13.3"/>
    </reaction>
</comment>
<feature type="domain" description="PAS" evidence="13">
    <location>
        <begin position="456"/>
        <end position="502"/>
    </location>
</feature>
<feature type="transmembrane region" description="Helical" evidence="10">
    <location>
        <begin position="298"/>
        <end position="318"/>
    </location>
</feature>
<reference evidence="15" key="1">
    <citation type="journal article" date="2010" name="Int. J. Syst. Evol. Microbiol.">
        <title>Porticoccus litoralis gen. nov., sp. nov., a gammaproteobacterium isolated from the Yellow Sea.</title>
        <authorList>
            <person name="Oh H.M."/>
            <person name="Kim H."/>
            <person name="Kim K.M."/>
            <person name="Min G.S."/>
            <person name="Cho J.C."/>
        </authorList>
    </citation>
    <scope>NUCLEOTIDE SEQUENCE</scope>
    <source>
        <strain evidence="15">DSM 25064</strain>
    </source>
</reference>
<sequence>MDSNNMRVLPGKKKAFLAALLTFCSINLIMLAYLIHEEGQNLGLKSLIVDQWYSDVADIYEPKLERQKYLAGFFLASVHVTETEFDSFARSDRDSGLYDQVLGWVPFSASEDSDARSASALAASAMKVQYLSGSSQFNILRDKDFNQLFPACAGLIEKMMISGKSAACIPHQSSLPPFMDQSYSDALLVTTPVSTIGKSEPIGMVFGIYALGHALLKAAPENDLGVYAHLFVRDNTGYRNVYRYGHHVANIDVPPRSLGHIKALQFHHISTLRVADVPLVFAFSTGARPLLLTDGFDWLAFFILLISIFGAVAAYYIIIAIQRRLVDQKIAQENADHLNQLINGSVDALVETDTEGLVTTWSPAAECIFGWTEGEAKGRLLTGMIIPPEHREPHDIGLKHHLETGKTEILGRLMEFKALTKEGSLRDVEIFIEKVELGEHIYFAWFLRDVSERKLNESKSNALLENIPDMAWFKDVYGCFVAVNEAFCHAAGRTREELLGKTDCEIWPHDLAQDYINDDMKVIASKEVHEVTEMLYHCDGTKRWIDTIKRPVLDNYGNVIGTVGIGRDVTESQQNQAQLKALTLKLQAIFDAAPIGILFTKKDNLDQSVIIRCNRRVRELFGFAEDELVGLCPDVLFAIEEEFEQFSKGFSHMPLEENITLEARLKRKNGGSLFWGRLTGRPLVGDRPENGYVWLIDDVTNERDTQEHLIRAQRMEVIGQLTGGLAHDFNNLLGIVVANLDLAREMLGDDSTINNFMDVALEASLRGAGLTKKLMSIARKQNLSAVEVDINQTLTEMQNLLRASTGRGIAFEMSLVDGNTTCMLDVSGFETAVINLVINARDALLETSRTDGVIRITTSIVNFDEGDCFFGRMTPGPYVSIRVSDNGPGMSKEVLGSAMEAFFTTKPLGSGTGLGLPMVQSFVDHAKGSIKLYSEEGFGTTVSISVPTCDGDLGKSEPMWKTDDFKGTGRILLVEDEEALLLATSTWLQSLGYEVVAAVCGEDALELLRAPGAHFDLLLTDVVMPGEVNGIQLAKKAKKHDPKMQVIYMSGFTGLVASETIFTPENLLIKPFRKRDLGKIIKINFNSNGVKNDVLEK</sequence>
<dbReference type="PROSITE" id="PS50109">
    <property type="entry name" value="HIS_KIN"/>
    <property type="match status" value="1"/>
</dbReference>
<keyword evidence="3 9" id="KW-0597">Phosphoprotein</keyword>
<dbReference type="InterPro" id="IPR004358">
    <property type="entry name" value="Sig_transdc_His_kin-like_C"/>
</dbReference>
<dbReference type="InterPro" id="IPR036097">
    <property type="entry name" value="HisK_dim/P_sf"/>
</dbReference>
<dbReference type="Pfam" id="PF00989">
    <property type="entry name" value="PAS"/>
    <property type="match status" value="1"/>
</dbReference>
<dbReference type="Pfam" id="PF00072">
    <property type="entry name" value="Response_reg"/>
    <property type="match status" value="1"/>
</dbReference>
<dbReference type="InterPro" id="IPR036890">
    <property type="entry name" value="HATPase_C_sf"/>
</dbReference>
<evidence type="ECO:0000259" key="12">
    <source>
        <dbReference type="PROSITE" id="PS50110"/>
    </source>
</evidence>
<dbReference type="SMART" id="SM00387">
    <property type="entry name" value="HATPase_c"/>
    <property type="match status" value="1"/>
</dbReference>
<dbReference type="SMART" id="SM00448">
    <property type="entry name" value="REC"/>
    <property type="match status" value="1"/>
</dbReference>
<keyword evidence="10" id="KW-0472">Membrane</keyword>
<evidence type="ECO:0000313" key="16">
    <source>
        <dbReference type="Proteomes" id="UP001178354"/>
    </source>
</evidence>
<dbReference type="InterPro" id="IPR001789">
    <property type="entry name" value="Sig_transdc_resp-reg_receiver"/>
</dbReference>
<dbReference type="InterPro" id="IPR013656">
    <property type="entry name" value="PAS_4"/>
</dbReference>
<dbReference type="SMART" id="SM00091">
    <property type="entry name" value="PAS"/>
    <property type="match status" value="3"/>
</dbReference>
<dbReference type="Proteomes" id="UP001178354">
    <property type="component" value="Unassembled WGS sequence"/>
</dbReference>
<dbReference type="GO" id="GO:0000155">
    <property type="term" value="F:phosphorelay sensor kinase activity"/>
    <property type="evidence" value="ECO:0007669"/>
    <property type="project" value="InterPro"/>
</dbReference>
<evidence type="ECO:0000256" key="1">
    <source>
        <dbReference type="ARBA" id="ARBA00000085"/>
    </source>
</evidence>
<dbReference type="RefSeq" id="WP_305170769.1">
    <property type="nucleotide sequence ID" value="NZ_JAUUUU010000004.1"/>
</dbReference>
<feature type="domain" description="PAS" evidence="13">
    <location>
        <begin position="334"/>
        <end position="405"/>
    </location>
</feature>
<feature type="domain" description="PAC" evidence="14">
    <location>
        <begin position="659"/>
        <end position="711"/>
    </location>
</feature>
<dbReference type="GO" id="GO:0005524">
    <property type="term" value="F:ATP binding"/>
    <property type="evidence" value="ECO:0007669"/>
    <property type="project" value="UniProtKB-KW"/>
</dbReference>
<dbReference type="SUPFAM" id="SSF47384">
    <property type="entry name" value="Homodimeric domain of signal transducing histidine kinase"/>
    <property type="match status" value="1"/>
</dbReference>
<dbReference type="SUPFAM" id="SSF52172">
    <property type="entry name" value="CheY-like"/>
    <property type="match status" value="1"/>
</dbReference>
<feature type="domain" description="PAC" evidence="14">
    <location>
        <begin position="529"/>
        <end position="581"/>
    </location>
</feature>
<keyword evidence="10" id="KW-1133">Transmembrane helix</keyword>
<dbReference type="Gene3D" id="3.30.565.10">
    <property type="entry name" value="Histidine kinase-like ATPase, C-terminal domain"/>
    <property type="match status" value="1"/>
</dbReference>
<feature type="domain" description="PAS" evidence="13">
    <location>
        <begin position="582"/>
        <end position="630"/>
    </location>
</feature>
<keyword evidence="16" id="KW-1185">Reference proteome</keyword>
<keyword evidence="4" id="KW-0808">Transferase</keyword>
<keyword evidence="6" id="KW-0418">Kinase</keyword>
<evidence type="ECO:0000256" key="3">
    <source>
        <dbReference type="ARBA" id="ARBA00022553"/>
    </source>
</evidence>
<evidence type="ECO:0000313" key="15">
    <source>
        <dbReference type="EMBL" id="MDP1521106.1"/>
    </source>
</evidence>
<dbReference type="PRINTS" id="PR00344">
    <property type="entry name" value="BCTRLSENSOR"/>
</dbReference>
<dbReference type="NCBIfam" id="TIGR00229">
    <property type="entry name" value="sensory_box"/>
    <property type="match status" value="3"/>
</dbReference>
<dbReference type="InterPro" id="IPR000700">
    <property type="entry name" value="PAS-assoc_C"/>
</dbReference>
<evidence type="ECO:0000256" key="5">
    <source>
        <dbReference type="ARBA" id="ARBA00022741"/>
    </source>
</evidence>
<dbReference type="Pfam" id="PF13426">
    <property type="entry name" value="PAS_9"/>
    <property type="match status" value="1"/>
</dbReference>
<gene>
    <name evidence="15" type="ORF">Q8A57_09010</name>
</gene>
<dbReference type="InterPro" id="IPR035965">
    <property type="entry name" value="PAS-like_dom_sf"/>
</dbReference>
<feature type="domain" description="Histidine kinase" evidence="11">
    <location>
        <begin position="724"/>
        <end position="950"/>
    </location>
</feature>
<proteinExistence type="predicted"/>
<comment type="caution">
    <text evidence="15">The sequence shown here is derived from an EMBL/GenBank/DDBJ whole genome shotgun (WGS) entry which is preliminary data.</text>
</comment>
<dbReference type="InterPro" id="IPR001610">
    <property type="entry name" value="PAC"/>
</dbReference>
<dbReference type="InterPro" id="IPR000014">
    <property type="entry name" value="PAS"/>
</dbReference>
<dbReference type="InterPro" id="IPR005467">
    <property type="entry name" value="His_kinase_dom"/>
</dbReference>
<dbReference type="GO" id="GO:0006355">
    <property type="term" value="P:regulation of DNA-templated transcription"/>
    <property type="evidence" value="ECO:0007669"/>
    <property type="project" value="InterPro"/>
</dbReference>
<dbReference type="PROSITE" id="PS50113">
    <property type="entry name" value="PAC"/>
    <property type="match status" value="2"/>
</dbReference>
<dbReference type="Gene3D" id="3.40.50.2300">
    <property type="match status" value="1"/>
</dbReference>
<evidence type="ECO:0000256" key="7">
    <source>
        <dbReference type="ARBA" id="ARBA00022840"/>
    </source>
</evidence>
<dbReference type="AlphaFoldDB" id="A0AAW8B3G3"/>
<accession>A0AAW8B3G3</accession>
<keyword evidence="7" id="KW-0067">ATP-binding</keyword>
<dbReference type="EMBL" id="JAUUUU010000004">
    <property type="protein sequence ID" value="MDP1521106.1"/>
    <property type="molecule type" value="Genomic_DNA"/>
</dbReference>
<evidence type="ECO:0000256" key="4">
    <source>
        <dbReference type="ARBA" id="ARBA00022679"/>
    </source>
</evidence>
<evidence type="ECO:0000259" key="11">
    <source>
        <dbReference type="PROSITE" id="PS50109"/>
    </source>
</evidence>
<dbReference type="PROSITE" id="PS50112">
    <property type="entry name" value="PAS"/>
    <property type="match status" value="3"/>
</dbReference>
<reference evidence="15" key="2">
    <citation type="submission" date="2023-08" db="EMBL/GenBank/DDBJ databases">
        <authorList>
            <person name="Luo J."/>
        </authorList>
    </citation>
    <scope>NUCLEOTIDE SEQUENCE</scope>
    <source>
        <strain evidence="15">DSM 25064</strain>
    </source>
</reference>
<dbReference type="EC" id="2.7.13.3" evidence="2"/>